<evidence type="ECO:0000256" key="1">
    <source>
        <dbReference type="SAM" id="Phobius"/>
    </source>
</evidence>
<evidence type="ECO:0008006" key="4">
    <source>
        <dbReference type="Google" id="ProtNLM"/>
    </source>
</evidence>
<protein>
    <recommendedName>
        <fullName evidence="4">AbrB family transcriptional regulator</fullName>
    </recommendedName>
</protein>
<name>A0A8B2P150_9HYPH</name>
<evidence type="ECO:0000313" key="3">
    <source>
        <dbReference type="Proteomes" id="UP000249590"/>
    </source>
</evidence>
<evidence type="ECO:0000313" key="2">
    <source>
        <dbReference type="EMBL" id="RAI01997.1"/>
    </source>
</evidence>
<feature type="transmembrane region" description="Helical" evidence="1">
    <location>
        <begin position="93"/>
        <end position="110"/>
    </location>
</feature>
<feature type="transmembrane region" description="Helical" evidence="1">
    <location>
        <begin position="239"/>
        <end position="258"/>
    </location>
</feature>
<comment type="caution">
    <text evidence="2">The sequence shown here is derived from an EMBL/GenBank/DDBJ whole genome shotgun (WGS) entry which is preliminary data.</text>
</comment>
<reference evidence="2 3" key="1">
    <citation type="submission" date="2018-05" db="EMBL/GenBank/DDBJ databases">
        <title>Acuticoccus sediminis sp. nov., isolated from deep-sea sediment of Indian Ocean.</title>
        <authorList>
            <person name="Liu X."/>
            <person name="Lai Q."/>
            <person name="Du Y."/>
            <person name="Sun F."/>
            <person name="Zhang X."/>
            <person name="Wang S."/>
            <person name="Shao Z."/>
        </authorList>
    </citation>
    <scope>NUCLEOTIDE SEQUENCE [LARGE SCALE GENOMIC DNA]</scope>
    <source>
        <strain evidence="2 3">PTG4-2</strain>
    </source>
</reference>
<feature type="transmembrane region" description="Helical" evidence="1">
    <location>
        <begin position="346"/>
        <end position="366"/>
    </location>
</feature>
<dbReference type="NCBIfam" id="TIGR03082">
    <property type="entry name" value="Gneg_AbrB_dup"/>
    <property type="match status" value="2"/>
</dbReference>
<organism evidence="2 3">
    <name type="scientific">Acuticoccus sediminis</name>
    <dbReference type="NCBI Taxonomy" id="2184697"/>
    <lineage>
        <taxon>Bacteria</taxon>
        <taxon>Pseudomonadati</taxon>
        <taxon>Pseudomonadota</taxon>
        <taxon>Alphaproteobacteria</taxon>
        <taxon>Hyphomicrobiales</taxon>
        <taxon>Amorphaceae</taxon>
        <taxon>Acuticoccus</taxon>
    </lineage>
</organism>
<dbReference type="PANTHER" id="PTHR38457">
    <property type="entry name" value="REGULATOR ABRB-RELATED"/>
    <property type="match status" value="1"/>
</dbReference>
<keyword evidence="1" id="KW-1133">Transmembrane helix</keyword>
<dbReference type="InterPro" id="IPR017516">
    <property type="entry name" value="AbrB_dup"/>
</dbReference>
<proteinExistence type="predicted"/>
<feature type="transmembrane region" description="Helical" evidence="1">
    <location>
        <begin position="211"/>
        <end position="232"/>
    </location>
</feature>
<dbReference type="GO" id="GO:0010468">
    <property type="term" value="P:regulation of gene expression"/>
    <property type="evidence" value="ECO:0007669"/>
    <property type="project" value="InterPro"/>
</dbReference>
<feature type="transmembrane region" description="Helical" evidence="1">
    <location>
        <begin position="293"/>
        <end position="317"/>
    </location>
</feature>
<keyword evidence="1" id="KW-0812">Transmembrane</keyword>
<accession>A0A8B2P150</accession>
<sequence>MSRAFLPAVPYAAISMVQKRHGAPRRRSENELGMTLSTFGLFLATHILGALGGAGAYALGVPLAWMIGSLVVTAIITLSGFPTTTRRVCRNGGVLVLLTGIGLTFTPSAGETTIRLLPLILIAAVATLLIGALASLLLARLGRIDRATAFFCSVPGGPAEMSVLGARQGAELAPIAISQLLRIVCIVLVIPPTLTVLGMRGDFTTSFPDLGFHPLGLVVTLGVSLAASLALVKLKVNSAFLIGPLGVGILLGFTEAGLSTVPRWMMMGSQVFMGVFLGAQFTPSVMRRMRRFLPVAIGNVFLVTGGCALLGTLIHFFDEESVPTMILATAPGSVTEMSITAQALGFNVPVVTAFHVIRILLVIILVTPAFNVLRAAGVIAPADPELLRNTKAAE</sequence>
<feature type="transmembrane region" description="Helical" evidence="1">
    <location>
        <begin position="180"/>
        <end position="199"/>
    </location>
</feature>
<feature type="transmembrane region" description="Helical" evidence="1">
    <location>
        <begin position="63"/>
        <end position="81"/>
    </location>
</feature>
<dbReference type="Proteomes" id="UP000249590">
    <property type="component" value="Unassembled WGS sequence"/>
</dbReference>
<feature type="transmembrane region" description="Helical" evidence="1">
    <location>
        <begin position="264"/>
        <end position="281"/>
    </location>
</feature>
<dbReference type="EMBL" id="QHHQ01000002">
    <property type="protein sequence ID" value="RAI01997.1"/>
    <property type="molecule type" value="Genomic_DNA"/>
</dbReference>
<dbReference type="InterPro" id="IPR007820">
    <property type="entry name" value="AbrB_fam"/>
</dbReference>
<dbReference type="GO" id="GO:0016020">
    <property type="term" value="C:membrane"/>
    <property type="evidence" value="ECO:0007669"/>
    <property type="project" value="InterPro"/>
</dbReference>
<keyword evidence="1" id="KW-0472">Membrane</keyword>
<keyword evidence="3" id="KW-1185">Reference proteome</keyword>
<dbReference type="PIRSF" id="PIRSF038991">
    <property type="entry name" value="Protein_AbrB"/>
    <property type="match status" value="1"/>
</dbReference>
<feature type="transmembrane region" description="Helical" evidence="1">
    <location>
        <begin position="35"/>
        <end position="57"/>
    </location>
</feature>
<feature type="transmembrane region" description="Helical" evidence="1">
    <location>
        <begin position="116"/>
        <end position="139"/>
    </location>
</feature>
<dbReference type="AlphaFoldDB" id="A0A8B2P150"/>
<dbReference type="PANTHER" id="PTHR38457:SF1">
    <property type="entry name" value="REGULATOR ABRB-RELATED"/>
    <property type="match status" value="1"/>
</dbReference>
<dbReference type="Pfam" id="PF05145">
    <property type="entry name" value="AbrB"/>
    <property type="match status" value="1"/>
</dbReference>
<gene>
    <name evidence="2" type="ORF">DLJ53_11475</name>
</gene>